<dbReference type="Proteomes" id="UP001168821">
    <property type="component" value="Unassembled WGS sequence"/>
</dbReference>
<evidence type="ECO:0000256" key="8">
    <source>
        <dbReference type="SAM" id="SignalP"/>
    </source>
</evidence>
<organism evidence="9 10">
    <name type="scientific">Zophobas morio</name>
    <dbReference type="NCBI Taxonomy" id="2755281"/>
    <lineage>
        <taxon>Eukaryota</taxon>
        <taxon>Metazoa</taxon>
        <taxon>Ecdysozoa</taxon>
        <taxon>Arthropoda</taxon>
        <taxon>Hexapoda</taxon>
        <taxon>Insecta</taxon>
        <taxon>Pterygota</taxon>
        <taxon>Neoptera</taxon>
        <taxon>Endopterygota</taxon>
        <taxon>Coleoptera</taxon>
        <taxon>Polyphaga</taxon>
        <taxon>Cucujiformia</taxon>
        <taxon>Tenebrionidae</taxon>
        <taxon>Zophobas</taxon>
    </lineage>
</organism>
<keyword evidence="6" id="KW-0675">Receptor</keyword>
<comment type="subcellular location">
    <subcellularLocation>
        <location evidence="1">Cell membrane</location>
        <topology evidence="1">Multi-pass membrane protein</topology>
    </subcellularLocation>
</comment>
<dbReference type="PANTHER" id="PTHR42643">
    <property type="entry name" value="IONOTROPIC RECEPTOR 20A-RELATED"/>
    <property type="match status" value="1"/>
</dbReference>
<evidence type="ECO:0000256" key="3">
    <source>
        <dbReference type="ARBA" id="ARBA00022692"/>
    </source>
</evidence>
<dbReference type="SUPFAM" id="SSF53850">
    <property type="entry name" value="Periplasmic binding protein-like II"/>
    <property type="match status" value="1"/>
</dbReference>
<gene>
    <name evidence="9" type="ORF">Zmor_018608</name>
</gene>
<dbReference type="AlphaFoldDB" id="A0AA38IER2"/>
<evidence type="ECO:0000313" key="9">
    <source>
        <dbReference type="EMBL" id="KAJ3652662.1"/>
    </source>
</evidence>
<dbReference type="PANTHER" id="PTHR42643:SF38">
    <property type="entry name" value="IONOTROPIC RECEPTOR 100A"/>
    <property type="match status" value="1"/>
</dbReference>
<sequence length="222" mass="26174">MSHLMFLTLFFFRLANKSSSNGNISEFALLRRTLSKFRKGIIDFFYRSLTTVSYYNDINTLEELDQLGQPIAPTFFTFTADTSKVMKNLKQRKVRPTRENILKVVAYNRSIAKLERKRDIMWVLKTNFVYDEGEPLLHIVDECFTTFYISFIVPKNSIFLPTFNDVIIKLFENGLTNKWYEDVQFISFVAKMDDMKVKTETSESISFDEIRRSSLCCFWDLL</sequence>
<reference evidence="9" key="1">
    <citation type="journal article" date="2023" name="G3 (Bethesda)">
        <title>Whole genome assemblies of Zophobas morio and Tenebrio molitor.</title>
        <authorList>
            <person name="Kaur S."/>
            <person name="Stinson S.A."/>
            <person name="diCenzo G.C."/>
        </authorList>
    </citation>
    <scope>NUCLEOTIDE SEQUENCE</scope>
    <source>
        <strain evidence="9">QUZm001</strain>
    </source>
</reference>
<keyword evidence="3" id="KW-0812">Transmembrane</keyword>
<evidence type="ECO:0000313" key="10">
    <source>
        <dbReference type="Proteomes" id="UP001168821"/>
    </source>
</evidence>
<keyword evidence="5" id="KW-0472">Membrane</keyword>
<dbReference type="InterPro" id="IPR052192">
    <property type="entry name" value="Insect_Ionotropic_Sensory_Rcpt"/>
</dbReference>
<dbReference type="GO" id="GO:0005886">
    <property type="term" value="C:plasma membrane"/>
    <property type="evidence" value="ECO:0007669"/>
    <property type="project" value="UniProtKB-SubCell"/>
</dbReference>
<protein>
    <submittedName>
        <fullName evidence="9">Uncharacterized protein</fullName>
    </submittedName>
</protein>
<keyword evidence="2" id="KW-1003">Cell membrane</keyword>
<accession>A0AA38IER2</accession>
<evidence type="ECO:0000256" key="6">
    <source>
        <dbReference type="ARBA" id="ARBA00023170"/>
    </source>
</evidence>
<keyword evidence="8" id="KW-0732">Signal</keyword>
<feature type="chain" id="PRO_5041281865" evidence="8">
    <location>
        <begin position="21"/>
        <end position="222"/>
    </location>
</feature>
<comment type="caution">
    <text evidence="9">The sequence shown here is derived from an EMBL/GenBank/DDBJ whole genome shotgun (WGS) entry which is preliminary data.</text>
</comment>
<keyword evidence="10" id="KW-1185">Reference proteome</keyword>
<evidence type="ECO:0000256" key="1">
    <source>
        <dbReference type="ARBA" id="ARBA00004651"/>
    </source>
</evidence>
<evidence type="ECO:0000256" key="4">
    <source>
        <dbReference type="ARBA" id="ARBA00022989"/>
    </source>
</evidence>
<dbReference type="EMBL" id="JALNTZ010000005">
    <property type="protein sequence ID" value="KAJ3652662.1"/>
    <property type="molecule type" value="Genomic_DNA"/>
</dbReference>
<keyword evidence="7" id="KW-0325">Glycoprotein</keyword>
<evidence type="ECO:0000256" key="7">
    <source>
        <dbReference type="ARBA" id="ARBA00023180"/>
    </source>
</evidence>
<name>A0AA38IER2_9CUCU</name>
<evidence type="ECO:0000256" key="5">
    <source>
        <dbReference type="ARBA" id="ARBA00023136"/>
    </source>
</evidence>
<keyword evidence="4" id="KW-1133">Transmembrane helix</keyword>
<evidence type="ECO:0000256" key="2">
    <source>
        <dbReference type="ARBA" id="ARBA00022475"/>
    </source>
</evidence>
<feature type="signal peptide" evidence="8">
    <location>
        <begin position="1"/>
        <end position="20"/>
    </location>
</feature>
<proteinExistence type="predicted"/>